<accession>A0A3P7MK02</accession>
<dbReference type="EMBL" id="UYRV01106859">
    <property type="protein sequence ID" value="VDN22828.1"/>
    <property type="molecule type" value="Genomic_DNA"/>
</dbReference>
<name>A0A3P7MK02_CYLGO</name>
<keyword evidence="2" id="KW-1133">Transmembrane helix</keyword>
<keyword evidence="4" id="KW-1185">Reference proteome</keyword>
<dbReference type="OrthoDB" id="5907856at2759"/>
<evidence type="ECO:0000256" key="1">
    <source>
        <dbReference type="SAM" id="MobiDB-lite"/>
    </source>
</evidence>
<feature type="transmembrane region" description="Helical" evidence="2">
    <location>
        <begin position="92"/>
        <end position="109"/>
    </location>
</feature>
<sequence length="210" mass="23249">MNRSASAYTGGRRPFGYRGRGSPARRGNLQMGTNRGGLQNGRGIFTKRSVEQVVNRTMSNVVSEFDRLVGRKRTEIQTAGVEEPDGEHLSNILITLLLSVSAVTLLIIMKLVPPSICVCHALFFGASIISLLISAEGSSLSIVTLKSFKIMFYLQEGKLFLRYDDILVKMLQQEAEYFGLKSLARRLRNLEAQPGDELCMIAANERTASF</sequence>
<feature type="transmembrane region" description="Helical" evidence="2">
    <location>
        <begin position="121"/>
        <end position="145"/>
    </location>
</feature>
<proteinExistence type="predicted"/>
<evidence type="ECO:0000313" key="4">
    <source>
        <dbReference type="Proteomes" id="UP000271889"/>
    </source>
</evidence>
<dbReference type="Proteomes" id="UP000271889">
    <property type="component" value="Unassembled WGS sequence"/>
</dbReference>
<feature type="compositionally biased region" description="Low complexity" evidence="1">
    <location>
        <begin position="10"/>
        <end position="21"/>
    </location>
</feature>
<dbReference type="AlphaFoldDB" id="A0A3P7MK02"/>
<keyword evidence="2" id="KW-0472">Membrane</keyword>
<protein>
    <submittedName>
        <fullName evidence="3">Uncharacterized protein</fullName>
    </submittedName>
</protein>
<evidence type="ECO:0000313" key="3">
    <source>
        <dbReference type="EMBL" id="VDN22828.1"/>
    </source>
</evidence>
<reference evidence="3 4" key="1">
    <citation type="submission" date="2018-11" db="EMBL/GenBank/DDBJ databases">
        <authorList>
            <consortium name="Pathogen Informatics"/>
        </authorList>
    </citation>
    <scope>NUCLEOTIDE SEQUENCE [LARGE SCALE GENOMIC DNA]</scope>
</reference>
<evidence type="ECO:0000256" key="2">
    <source>
        <dbReference type="SAM" id="Phobius"/>
    </source>
</evidence>
<feature type="region of interest" description="Disordered" evidence="1">
    <location>
        <begin position="1"/>
        <end position="33"/>
    </location>
</feature>
<gene>
    <name evidence="3" type="ORF">CGOC_LOCUS9413</name>
</gene>
<organism evidence="3 4">
    <name type="scientific">Cylicostephanus goldi</name>
    <name type="common">Nematode worm</name>
    <dbReference type="NCBI Taxonomy" id="71465"/>
    <lineage>
        <taxon>Eukaryota</taxon>
        <taxon>Metazoa</taxon>
        <taxon>Ecdysozoa</taxon>
        <taxon>Nematoda</taxon>
        <taxon>Chromadorea</taxon>
        <taxon>Rhabditida</taxon>
        <taxon>Rhabditina</taxon>
        <taxon>Rhabditomorpha</taxon>
        <taxon>Strongyloidea</taxon>
        <taxon>Strongylidae</taxon>
        <taxon>Cylicostephanus</taxon>
    </lineage>
</organism>
<keyword evidence="2" id="KW-0812">Transmembrane</keyword>